<accession>A0A2P8HWE5</accession>
<organism evidence="1 2">
    <name type="scientific">Salsuginibacillus halophilus</name>
    <dbReference type="NCBI Taxonomy" id="517424"/>
    <lineage>
        <taxon>Bacteria</taxon>
        <taxon>Bacillati</taxon>
        <taxon>Bacillota</taxon>
        <taxon>Bacilli</taxon>
        <taxon>Bacillales</taxon>
        <taxon>Bacillaceae</taxon>
        <taxon>Salsuginibacillus</taxon>
    </lineage>
</organism>
<name>A0A2P8HWE5_9BACI</name>
<comment type="caution">
    <text evidence="1">The sequence shown here is derived from an EMBL/GenBank/DDBJ whole genome shotgun (WGS) entry which is preliminary data.</text>
</comment>
<sequence length="58" mass="6926">MGNLHREIDEFTQAAAELKKAWLGLTELEKENYKRQFPFDKELTEVVDDIMKWRDAVK</sequence>
<keyword evidence="2" id="KW-1185">Reference proteome</keyword>
<evidence type="ECO:0000313" key="1">
    <source>
        <dbReference type="EMBL" id="PSL50553.1"/>
    </source>
</evidence>
<gene>
    <name evidence="1" type="ORF">B0H94_103165</name>
</gene>
<proteinExistence type="predicted"/>
<evidence type="ECO:0000313" key="2">
    <source>
        <dbReference type="Proteomes" id="UP000242310"/>
    </source>
</evidence>
<dbReference type="Proteomes" id="UP000242310">
    <property type="component" value="Unassembled WGS sequence"/>
</dbReference>
<dbReference type="RefSeq" id="WP_181315238.1">
    <property type="nucleotide sequence ID" value="NZ_PYAV01000003.1"/>
</dbReference>
<dbReference type="EMBL" id="PYAV01000003">
    <property type="protein sequence ID" value="PSL50553.1"/>
    <property type="molecule type" value="Genomic_DNA"/>
</dbReference>
<dbReference type="AlphaFoldDB" id="A0A2P8HWE5"/>
<reference evidence="1 2" key="1">
    <citation type="submission" date="2018-03" db="EMBL/GenBank/DDBJ databases">
        <title>Genomic Encyclopedia of Type Strains, Phase III (KMG-III): the genomes of soil and plant-associated and newly described type strains.</title>
        <authorList>
            <person name="Whitman W."/>
        </authorList>
    </citation>
    <scope>NUCLEOTIDE SEQUENCE [LARGE SCALE GENOMIC DNA]</scope>
    <source>
        <strain evidence="1 2">CGMCC 1.07653</strain>
    </source>
</reference>
<protein>
    <submittedName>
        <fullName evidence="1">Uncharacterized protein</fullName>
    </submittedName>
</protein>